<comment type="caution">
    <text evidence="10">The sequence shown here is derived from an EMBL/GenBank/DDBJ whole genome shotgun (WGS) entry which is preliminary data.</text>
</comment>
<dbReference type="Proteomes" id="UP000452235">
    <property type="component" value="Unassembled WGS sequence"/>
</dbReference>
<dbReference type="OrthoDB" id="1470350at2759"/>
<reference evidence="10 11" key="1">
    <citation type="submission" date="2020-01" db="EMBL/GenBank/DDBJ databases">
        <title>Aspergillus terreus IFO 6365 whole genome shotgun sequence.</title>
        <authorList>
            <person name="Kanamasa S."/>
            <person name="Takahashi H."/>
        </authorList>
    </citation>
    <scope>NUCLEOTIDE SEQUENCE [LARGE SCALE GENOMIC DNA]</scope>
    <source>
        <strain evidence="10 11">IFO 6365</strain>
    </source>
</reference>
<evidence type="ECO:0000256" key="6">
    <source>
        <dbReference type="ARBA" id="ARBA00023004"/>
    </source>
</evidence>
<keyword evidence="7 9" id="KW-0503">Monooxygenase</keyword>
<dbReference type="GO" id="GO:0020037">
    <property type="term" value="F:heme binding"/>
    <property type="evidence" value="ECO:0007669"/>
    <property type="project" value="InterPro"/>
</dbReference>
<dbReference type="GO" id="GO:0016705">
    <property type="term" value="F:oxidoreductase activity, acting on paired donors, with incorporation or reduction of molecular oxygen"/>
    <property type="evidence" value="ECO:0007669"/>
    <property type="project" value="InterPro"/>
</dbReference>
<dbReference type="Pfam" id="PF00067">
    <property type="entry name" value="p450"/>
    <property type="match status" value="1"/>
</dbReference>
<evidence type="ECO:0000256" key="7">
    <source>
        <dbReference type="ARBA" id="ARBA00023033"/>
    </source>
</evidence>
<comment type="similarity">
    <text evidence="2 9">Belongs to the cytochrome P450 family.</text>
</comment>
<dbReference type="PANTHER" id="PTHR24305:SF210">
    <property type="entry name" value="CYTOCHROME P450 MONOOXYGENASE ASQL-RELATED"/>
    <property type="match status" value="1"/>
</dbReference>
<evidence type="ECO:0000256" key="2">
    <source>
        <dbReference type="ARBA" id="ARBA00010617"/>
    </source>
</evidence>
<evidence type="ECO:0000256" key="8">
    <source>
        <dbReference type="PIRSR" id="PIRSR602401-1"/>
    </source>
</evidence>
<evidence type="ECO:0000256" key="4">
    <source>
        <dbReference type="ARBA" id="ARBA00022723"/>
    </source>
</evidence>
<dbReference type="InterPro" id="IPR050121">
    <property type="entry name" value="Cytochrome_P450_monoxygenase"/>
</dbReference>
<dbReference type="InterPro" id="IPR017972">
    <property type="entry name" value="Cyt_P450_CS"/>
</dbReference>
<comment type="cofactor">
    <cofactor evidence="1 8">
        <name>heme</name>
        <dbReference type="ChEBI" id="CHEBI:30413"/>
    </cofactor>
</comment>
<keyword evidence="5 9" id="KW-0560">Oxidoreductase</keyword>
<keyword evidence="6 8" id="KW-0408">Iron</keyword>
<evidence type="ECO:0000313" key="10">
    <source>
        <dbReference type="EMBL" id="GFF11941.1"/>
    </source>
</evidence>
<evidence type="ECO:0000256" key="9">
    <source>
        <dbReference type="RuleBase" id="RU000461"/>
    </source>
</evidence>
<dbReference type="InterPro" id="IPR002401">
    <property type="entry name" value="Cyt_P450_E_grp-I"/>
</dbReference>
<dbReference type="InterPro" id="IPR036396">
    <property type="entry name" value="Cyt_P450_sf"/>
</dbReference>
<dbReference type="VEuPathDB" id="FungiDB:ATEG_04028"/>
<evidence type="ECO:0000256" key="5">
    <source>
        <dbReference type="ARBA" id="ARBA00023002"/>
    </source>
</evidence>
<dbReference type="Gene3D" id="1.10.630.10">
    <property type="entry name" value="Cytochrome P450"/>
    <property type="match status" value="1"/>
</dbReference>
<feature type="binding site" description="axial binding residue" evidence="8">
    <location>
        <position position="446"/>
    </location>
    <ligand>
        <name>heme</name>
        <dbReference type="ChEBI" id="CHEBI:30413"/>
    </ligand>
    <ligandPart>
        <name>Fe</name>
        <dbReference type="ChEBI" id="CHEBI:18248"/>
    </ligandPart>
</feature>
<sequence>MATAIISSLAFCLITLSVFHKVVYNLYFHPLARFPGPSLWCASRIPYLWKLCCGKLPGKIRAYHDKYGPVVRIAPDELSFDDPAAWRDIYLGQTLEQPSRRRIKPTGLFMENLILAHPETHPRTRDALDLAFSEASVDNYEPIVTRVIDRLITKLKSSITKKNDGDSALNIARCLELTSFDIAAEVVWGSSFECLEGGQGNLVVDYALSRKERLIAMALTFYPFLAFLSPLLSVSSTRTTTLQLFRRKTTERISKHQATPSGQQSQPDVLGSILQSQASETLPVTALEQTPVELVMDGSGPIAAVLIGTLNYLLRSPSKYDHLVQEIRGSFKRETDINGSATSPLPYLHAVVTEGLRIAPPFPDGLHRVIPAGGLTVAGCSVPPKTDVSTGCWVQFMNPRNFACPEEFVPERWLHAKGAGGIGGRTIVDTANKDAFYPFGLGARRCLGEPLAWLELKLTLARLLWNFDISIPPEKTLPVWGEQDVFWTWDVQPMEVSLRLCRRF</sequence>
<organism evidence="10 11">
    <name type="scientific">Aspergillus terreus</name>
    <dbReference type="NCBI Taxonomy" id="33178"/>
    <lineage>
        <taxon>Eukaryota</taxon>
        <taxon>Fungi</taxon>
        <taxon>Dikarya</taxon>
        <taxon>Ascomycota</taxon>
        <taxon>Pezizomycotina</taxon>
        <taxon>Eurotiomycetes</taxon>
        <taxon>Eurotiomycetidae</taxon>
        <taxon>Eurotiales</taxon>
        <taxon>Aspergillaceae</taxon>
        <taxon>Aspergillus</taxon>
        <taxon>Aspergillus subgen. Circumdati</taxon>
    </lineage>
</organism>
<keyword evidence="11" id="KW-1185">Reference proteome</keyword>
<dbReference type="GO" id="GO:0005506">
    <property type="term" value="F:iron ion binding"/>
    <property type="evidence" value="ECO:0007669"/>
    <property type="project" value="InterPro"/>
</dbReference>
<evidence type="ECO:0000256" key="1">
    <source>
        <dbReference type="ARBA" id="ARBA00001971"/>
    </source>
</evidence>
<dbReference type="GO" id="GO:0004497">
    <property type="term" value="F:monooxygenase activity"/>
    <property type="evidence" value="ECO:0007669"/>
    <property type="project" value="UniProtKB-KW"/>
</dbReference>
<dbReference type="PRINTS" id="PR00385">
    <property type="entry name" value="P450"/>
</dbReference>
<gene>
    <name evidence="10" type="ORF">ATEIFO6365_0001016400</name>
</gene>
<dbReference type="InterPro" id="IPR001128">
    <property type="entry name" value="Cyt_P450"/>
</dbReference>
<keyword evidence="3 8" id="KW-0349">Heme</keyword>
<name>A0A5M3YZ95_ASPTE</name>
<dbReference type="EMBL" id="BLJY01000001">
    <property type="protein sequence ID" value="GFF11941.1"/>
    <property type="molecule type" value="Genomic_DNA"/>
</dbReference>
<dbReference type="SUPFAM" id="SSF48264">
    <property type="entry name" value="Cytochrome P450"/>
    <property type="match status" value="1"/>
</dbReference>
<keyword evidence="4 8" id="KW-0479">Metal-binding</keyword>
<dbReference type="PANTHER" id="PTHR24305">
    <property type="entry name" value="CYTOCHROME P450"/>
    <property type="match status" value="1"/>
</dbReference>
<evidence type="ECO:0000256" key="3">
    <source>
        <dbReference type="ARBA" id="ARBA00022617"/>
    </source>
</evidence>
<dbReference type="AlphaFoldDB" id="A0A5M3YZ95"/>
<proteinExistence type="inferred from homology"/>
<protein>
    <submittedName>
        <fullName evidence="10">Cytochrome P450 ClCP1</fullName>
    </submittedName>
</protein>
<dbReference type="PROSITE" id="PS00086">
    <property type="entry name" value="CYTOCHROME_P450"/>
    <property type="match status" value="1"/>
</dbReference>
<accession>A0A5M3YZ95</accession>
<dbReference type="PRINTS" id="PR00463">
    <property type="entry name" value="EP450I"/>
</dbReference>
<evidence type="ECO:0000313" key="11">
    <source>
        <dbReference type="Proteomes" id="UP000452235"/>
    </source>
</evidence>